<dbReference type="GO" id="GO:0005524">
    <property type="term" value="F:ATP binding"/>
    <property type="evidence" value="ECO:0007669"/>
    <property type="project" value="UniProtKB-UniRule"/>
</dbReference>
<dbReference type="GO" id="GO:0006270">
    <property type="term" value="P:DNA replication initiation"/>
    <property type="evidence" value="ECO:0007669"/>
    <property type="project" value="UniProtKB-UniRule"/>
</dbReference>
<feature type="region of interest" description="Domain III, AAA+ region" evidence="8">
    <location>
        <begin position="125"/>
        <end position="341"/>
    </location>
</feature>
<comment type="subcellular location">
    <subcellularLocation>
        <location evidence="8">Cytoplasm</location>
    </subcellularLocation>
</comment>
<dbReference type="InterPro" id="IPR024633">
    <property type="entry name" value="DnaA_N_dom"/>
</dbReference>
<dbReference type="InterPro" id="IPR027417">
    <property type="entry name" value="P-loop_NTPase"/>
</dbReference>
<dbReference type="NCBIfam" id="TIGR00362">
    <property type="entry name" value="DnaA"/>
    <property type="match status" value="1"/>
</dbReference>
<reference evidence="15" key="1">
    <citation type="submission" date="2017-09" db="EMBL/GenBank/DDBJ databases">
        <title>Depth-based differentiation of microbial function through sediment-hosted aquifers and enrichment of novel symbionts in the deep terrestrial subsurface.</title>
        <authorList>
            <person name="Probst A.J."/>
            <person name="Ladd B."/>
            <person name="Jarett J.K."/>
            <person name="Geller-Mcgrath D.E."/>
            <person name="Sieber C.M.K."/>
            <person name="Emerson J.B."/>
            <person name="Anantharaman K."/>
            <person name="Thomas B.C."/>
            <person name="Malmstrom R."/>
            <person name="Stieglmeier M."/>
            <person name="Klingl A."/>
            <person name="Woyke T."/>
            <person name="Ryan C.M."/>
            <person name="Banfield J.F."/>
        </authorList>
    </citation>
    <scope>NUCLEOTIDE SEQUENCE [LARGE SCALE GENOMIC DNA]</scope>
</reference>
<organism evidence="14 15">
    <name type="scientific">Candidatus Dojkabacteria bacterium CG_4_10_14_0_2_um_filter_Dojkabacteria_WS6_41_15</name>
    <dbReference type="NCBI Taxonomy" id="2014249"/>
    <lineage>
        <taxon>Bacteria</taxon>
        <taxon>Candidatus Dojkabacteria</taxon>
    </lineage>
</organism>
<dbReference type="GO" id="GO:0005886">
    <property type="term" value="C:plasma membrane"/>
    <property type="evidence" value="ECO:0007669"/>
    <property type="project" value="TreeGrafter"/>
</dbReference>
<feature type="region of interest" description="Domain IV, binds dsDNA" evidence="8">
    <location>
        <begin position="342"/>
        <end position="461"/>
    </location>
</feature>
<keyword evidence="3 8" id="KW-0235">DNA replication</keyword>
<evidence type="ECO:0000256" key="3">
    <source>
        <dbReference type="ARBA" id="ARBA00022705"/>
    </source>
</evidence>
<feature type="binding site" evidence="8">
    <location>
        <position position="173"/>
    </location>
    <ligand>
        <name>ATP</name>
        <dbReference type="ChEBI" id="CHEBI:30616"/>
    </ligand>
</feature>
<dbReference type="GO" id="GO:0008289">
    <property type="term" value="F:lipid binding"/>
    <property type="evidence" value="ECO:0007669"/>
    <property type="project" value="UniProtKB-KW"/>
</dbReference>
<comment type="function">
    <text evidence="8 10">Plays an essential role in the initiation and regulation of chromosomal replication. ATP-DnaA binds to the origin of replication (oriC) to initiate formation of the DNA replication initiation complex once per cell cycle. Binds the DnaA box (a 9 base pair repeat at the origin) and separates the double-stranded (ds)DNA. Forms a right-handed helical filament on oriC DNA; dsDNA binds to the exterior of the filament while single-stranded (ss)DNA is stabiized in the filament's interior. The ATP-DnaA-oriC complex binds and stabilizes one strand of the AT-rich DNA unwinding element (DUE), permitting loading of DNA polymerase. After initiation quickly degrades to an ADP-DnaA complex that is not apt for DNA replication. Binds acidic phospholipids.</text>
</comment>
<evidence type="ECO:0000256" key="7">
    <source>
        <dbReference type="ARBA" id="ARBA00023125"/>
    </source>
</evidence>
<protein>
    <recommendedName>
        <fullName evidence="8 9">Chromosomal replication initiator protein DnaA</fullName>
    </recommendedName>
</protein>
<dbReference type="SUPFAM" id="SSF52540">
    <property type="entry name" value="P-loop containing nucleoside triphosphate hydrolases"/>
    <property type="match status" value="1"/>
</dbReference>
<sequence>MTISPQEMQKLWELVKFSLSKRFSPESYKAWIEHSTKLSDVIEGKVIVSVRNNLTMQWLEKNAKDQLSIIFRDVLGEGNELAFEVNQTVFENKVPIKATLPKIGDLLVQAEEKEGKMVKAVKTACLNEKFTFDTFVVGNNNQIAHAAAQAVTQHIGQEYNPLFIYGSVGVGKTHLMQAIGLAVLAQDVSKKIFYCSSETFLNEMIDSIKNRKTAEFREKYRKLDIFMIDDIQLISKWEGAQEEIFHTFNVLSGANKQIILASDRPPAQIQNLADRLRSRFEGGMMIDIIPPNYETRVAILANYNKDHSPPLSLECLEAIATLVEDNVRQLIGAYNKVYTYAKITNTPMDRITVEKIVGVDQEAARKKVNVEDILEKVADAFGVTVGQMKSISRTSSIALPRQIAMYLIRDILNYPLERVARALKRSDHTTVIHAVDKVNKLMTNDHLLRTQIVGIKNSILK</sequence>
<evidence type="ECO:0000256" key="8">
    <source>
        <dbReference type="HAMAP-Rule" id="MF_00377"/>
    </source>
</evidence>
<dbReference type="Gene3D" id="1.10.1750.10">
    <property type="match status" value="1"/>
</dbReference>
<dbReference type="SUPFAM" id="SSF48295">
    <property type="entry name" value="TrpR-like"/>
    <property type="match status" value="1"/>
</dbReference>
<comment type="subunit">
    <text evidence="8">Oligomerizes as a right-handed, spiral filament on DNA at oriC.</text>
</comment>
<evidence type="ECO:0000256" key="2">
    <source>
        <dbReference type="ARBA" id="ARBA00022490"/>
    </source>
</evidence>
<dbReference type="HAMAP" id="MF_00377">
    <property type="entry name" value="DnaA_bact"/>
    <property type="match status" value="1"/>
</dbReference>
<comment type="domain">
    <text evidence="8">Domain I is involved in oligomerization and binding regulators, domain II is flexibile and of varying length in different bacteria, domain III forms the AAA+ region, while domain IV binds dsDNA.</text>
</comment>
<keyword evidence="2 8" id="KW-0963">Cytoplasm</keyword>
<keyword evidence="5 8" id="KW-0067">ATP-binding</keyword>
<dbReference type="PRINTS" id="PR00051">
    <property type="entry name" value="DNAA"/>
</dbReference>
<dbReference type="CDD" id="cd06571">
    <property type="entry name" value="Bac_DnaA_C"/>
    <property type="match status" value="1"/>
</dbReference>
<dbReference type="InterPro" id="IPR038454">
    <property type="entry name" value="DnaA_N_sf"/>
</dbReference>
<feature type="binding site" evidence="8">
    <location>
        <position position="171"/>
    </location>
    <ligand>
        <name>ATP</name>
        <dbReference type="ChEBI" id="CHEBI:30616"/>
    </ligand>
</feature>
<dbReference type="PANTHER" id="PTHR30050">
    <property type="entry name" value="CHROMOSOMAL REPLICATION INITIATOR PROTEIN DNAA"/>
    <property type="match status" value="1"/>
</dbReference>
<comment type="caution">
    <text evidence="14">The sequence shown here is derived from an EMBL/GenBank/DDBJ whole genome shotgun (WGS) entry which is preliminary data.</text>
</comment>
<dbReference type="PANTHER" id="PTHR30050:SF2">
    <property type="entry name" value="CHROMOSOMAL REPLICATION INITIATOR PROTEIN DNAA"/>
    <property type="match status" value="1"/>
</dbReference>
<keyword evidence="6 8" id="KW-0446">Lipid-binding</keyword>
<dbReference type="CDD" id="cd00009">
    <property type="entry name" value="AAA"/>
    <property type="match status" value="1"/>
</dbReference>
<dbReference type="FunFam" id="3.40.50.300:FF:000668">
    <property type="entry name" value="Chromosomal replication initiator protein DnaA"/>
    <property type="match status" value="1"/>
</dbReference>
<evidence type="ECO:0000256" key="1">
    <source>
        <dbReference type="ARBA" id="ARBA00006583"/>
    </source>
</evidence>
<dbReference type="InterPro" id="IPR010921">
    <property type="entry name" value="Trp_repressor/repl_initiator"/>
</dbReference>
<dbReference type="SMART" id="SM00760">
    <property type="entry name" value="Bac_DnaA_C"/>
    <property type="match status" value="1"/>
</dbReference>
<evidence type="ECO:0000259" key="12">
    <source>
        <dbReference type="SMART" id="SM00382"/>
    </source>
</evidence>
<evidence type="ECO:0000256" key="9">
    <source>
        <dbReference type="NCBIfam" id="TIGR00362"/>
    </source>
</evidence>
<gene>
    <name evidence="8" type="primary">dnaA</name>
    <name evidence="14" type="ORF">COX64_02350</name>
</gene>
<dbReference type="Gene3D" id="1.10.8.60">
    <property type="match status" value="1"/>
</dbReference>
<keyword evidence="4 8" id="KW-0547">Nucleotide-binding</keyword>
<feature type="region of interest" description="Domain I, interacts with DnaA modulators" evidence="8">
    <location>
        <begin position="1"/>
        <end position="93"/>
    </location>
</feature>
<evidence type="ECO:0000256" key="5">
    <source>
        <dbReference type="ARBA" id="ARBA00022840"/>
    </source>
</evidence>
<dbReference type="EMBL" id="PFQB01000057">
    <property type="protein sequence ID" value="PJA14293.1"/>
    <property type="molecule type" value="Genomic_DNA"/>
</dbReference>
<evidence type="ECO:0000256" key="10">
    <source>
        <dbReference type="RuleBase" id="RU000577"/>
    </source>
</evidence>
<evidence type="ECO:0000313" key="15">
    <source>
        <dbReference type="Proteomes" id="UP000228952"/>
    </source>
</evidence>
<evidence type="ECO:0000256" key="11">
    <source>
        <dbReference type="RuleBase" id="RU004227"/>
    </source>
</evidence>
<dbReference type="GO" id="GO:0005737">
    <property type="term" value="C:cytoplasm"/>
    <property type="evidence" value="ECO:0007669"/>
    <property type="project" value="UniProtKB-SubCell"/>
</dbReference>
<feature type="domain" description="Chromosomal replication initiator DnaA C-terminal" evidence="13">
    <location>
        <begin position="369"/>
        <end position="438"/>
    </location>
</feature>
<dbReference type="InterPro" id="IPR013159">
    <property type="entry name" value="DnaA_C"/>
</dbReference>
<dbReference type="AlphaFoldDB" id="A0A2M7W2A0"/>
<proteinExistence type="inferred from homology"/>
<feature type="binding site" evidence="8">
    <location>
        <position position="172"/>
    </location>
    <ligand>
        <name>ATP</name>
        <dbReference type="ChEBI" id="CHEBI:30616"/>
    </ligand>
</feature>
<feature type="binding site" evidence="8">
    <location>
        <position position="169"/>
    </location>
    <ligand>
        <name>ATP</name>
        <dbReference type="ChEBI" id="CHEBI:30616"/>
    </ligand>
</feature>
<evidence type="ECO:0000313" key="14">
    <source>
        <dbReference type="EMBL" id="PJA14293.1"/>
    </source>
</evidence>
<dbReference type="SMART" id="SM00382">
    <property type="entry name" value="AAA"/>
    <property type="match status" value="1"/>
</dbReference>
<keyword evidence="7 8" id="KW-0238">DNA-binding</keyword>
<evidence type="ECO:0000259" key="13">
    <source>
        <dbReference type="SMART" id="SM00760"/>
    </source>
</evidence>
<dbReference type="Proteomes" id="UP000228952">
    <property type="component" value="Unassembled WGS sequence"/>
</dbReference>
<dbReference type="Gene3D" id="3.30.300.180">
    <property type="match status" value="1"/>
</dbReference>
<dbReference type="InterPro" id="IPR001957">
    <property type="entry name" value="Chromosome_initiator_DnaA"/>
</dbReference>
<dbReference type="Gene3D" id="3.40.50.300">
    <property type="entry name" value="P-loop containing nucleotide triphosphate hydrolases"/>
    <property type="match status" value="1"/>
</dbReference>
<dbReference type="Pfam" id="PF11638">
    <property type="entry name" value="DnaA_N"/>
    <property type="match status" value="1"/>
</dbReference>
<dbReference type="InterPro" id="IPR013317">
    <property type="entry name" value="DnaA_dom"/>
</dbReference>
<dbReference type="GO" id="GO:0003688">
    <property type="term" value="F:DNA replication origin binding"/>
    <property type="evidence" value="ECO:0007669"/>
    <property type="project" value="UniProtKB-UniRule"/>
</dbReference>
<accession>A0A2M7W2A0</accession>
<dbReference type="Pfam" id="PF00308">
    <property type="entry name" value="Bac_DnaA"/>
    <property type="match status" value="1"/>
</dbReference>
<evidence type="ECO:0000256" key="4">
    <source>
        <dbReference type="ARBA" id="ARBA00022741"/>
    </source>
</evidence>
<comment type="caution">
    <text evidence="8">Lacks conserved residue(s) required for the propagation of feature annotation.</text>
</comment>
<evidence type="ECO:0000256" key="6">
    <source>
        <dbReference type="ARBA" id="ARBA00023121"/>
    </source>
</evidence>
<name>A0A2M7W2A0_9BACT</name>
<dbReference type="InterPro" id="IPR020591">
    <property type="entry name" value="Chromosome_initiator_DnaA-like"/>
</dbReference>
<comment type="similarity">
    <text evidence="1 8 11">Belongs to the DnaA family.</text>
</comment>
<dbReference type="Pfam" id="PF08299">
    <property type="entry name" value="Bac_DnaA_C"/>
    <property type="match status" value="1"/>
</dbReference>
<dbReference type="InterPro" id="IPR003593">
    <property type="entry name" value="AAA+_ATPase"/>
</dbReference>
<feature type="domain" description="AAA+ ATPase" evidence="12">
    <location>
        <begin position="158"/>
        <end position="290"/>
    </location>
</feature>
<dbReference type="GO" id="GO:0006275">
    <property type="term" value="P:regulation of DNA replication"/>
    <property type="evidence" value="ECO:0007669"/>
    <property type="project" value="UniProtKB-UniRule"/>
</dbReference>